<feature type="domain" description="Competence protein CoiA-like N-terminal" evidence="2">
    <location>
        <begin position="17"/>
        <end position="58"/>
    </location>
</feature>
<evidence type="ECO:0000313" key="5">
    <source>
        <dbReference type="Proteomes" id="UP000193435"/>
    </source>
</evidence>
<evidence type="ECO:0000313" key="4">
    <source>
        <dbReference type="EMBL" id="SMH39915.1"/>
    </source>
</evidence>
<feature type="domain" description="Competence protein CoiA C-terminal" evidence="3">
    <location>
        <begin position="236"/>
        <end position="380"/>
    </location>
</feature>
<evidence type="ECO:0000259" key="3">
    <source>
        <dbReference type="Pfam" id="PF25166"/>
    </source>
</evidence>
<dbReference type="InterPro" id="IPR010330">
    <property type="entry name" value="CoiA_nuc"/>
</dbReference>
<name>A0A1X7NPJ9_9LACT</name>
<proteinExistence type="predicted"/>
<dbReference type="PIRSF" id="PIRSF007487">
    <property type="entry name" value="Competence-induced_CoiA_bac"/>
    <property type="match status" value="1"/>
</dbReference>
<dbReference type="EMBL" id="FXBJ01000002">
    <property type="protein sequence ID" value="SMH39915.1"/>
    <property type="molecule type" value="Genomic_DNA"/>
</dbReference>
<gene>
    <name evidence="4" type="ORF">SAMN04488700_2296</name>
</gene>
<accession>A0A1X7NPJ9</accession>
<sequence length="393" mass="46569">MLVALDEKNELIYANSLKEVAQTTNHYYCPNCKDYVFLKKGSLKVAHFSHFSQTNCSSFSEGETREHLQGKQLLYEWFTKQGLICQLEAYLPNLNQRPDILVWISQTKAIAIEFQCSSLPLKRMIERTVGYKSKGYDVLWIVGSQFKLDDKITAFQRLFIYGNAQIKSSLFFLDVIKRTVYFYSNIQQKNTTQKITYDKYLIKLDQFTLVDVPVLMKKISNKTKSKKSEELPKSNELMQSHNFLNQGRMYQTPEVVLFQKYIYHRGDSLISLPKEIYLVVTDQIMIKTLPHFWKYILLKWLSQNNIHSVITLKQLDKQINEMIKNKEIIFYKMPLLSLEEQKKPLYCYIRLLIKVAILEEKDSNQWILRRKPYYYKNEQEKMASFSKEFSLSN</sequence>
<dbReference type="AlphaFoldDB" id="A0A1X7NPJ9"/>
<evidence type="ECO:0000259" key="2">
    <source>
        <dbReference type="Pfam" id="PF25164"/>
    </source>
</evidence>
<dbReference type="RefSeq" id="WP_159446087.1">
    <property type="nucleotide sequence ID" value="NZ_FOAH01000002.1"/>
</dbReference>
<keyword evidence="5" id="KW-1185">Reference proteome</keyword>
<organism evidence="4 5">
    <name type="scientific">Carnobacterium iners</name>
    <dbReference type="NCBI Taxonomy" id="1073423"/>
    <lineage>
        <taxon>Bacteria</taxon>
        <taxon>Bacillati</taxon>
        <taxon>Bacillota</taxon>
        <taxon>Bacilli</taxon>
        <taxon>Lactobacillales</taxon>
        <taxon>Carnobacteriaceae</taxon>
        <taxon>Carnobacterium</taxon>
    </lineage>
</organism>
<dbReference type="Pfam" id="PF25166">
    <property type="entry name" value="CoiA_C"/>
    <property type="match status" value="1"/>
</dbReference>
<evidence type="ECO:0000259" key="1">
    <source>
        <dbReference type="Pfam" id="PF06054"/>
    </source>
</evidence>
<dbReference type="InterPro" id="IPR057252">
    <property type="entry name" value="CoiA_C"/>
</dbReference>
<dbReference type="Pfam" id="PF06054">
    <property type="entry name" value="CoiA_nuc"/>
    <property type="match status" value="1"/>
</dbReference>
<reference evidence="4 5" key="1">
    <citation type="submission" date="2017-04" db="EMBL/GenBank/DDBJ databases">
        <authorList>
            <person name="Afonso C.L."/>
            <person name="Miller P.J."/>
            <person name="Scott M.A."/>
            <person name="Spackman E."/>
            <person name="Goraichik I."/>
            <person name="Dimitrov K.M."/>
            <person name="Suarez D.L."/>
            <person name="Swayne D.E."/>
        </authorList>
    </citation>
    <scope>NUCLEOTIDE SEQUENCE [LARGE SCALE GENOMIC DNA]</scope>
    <source>
        <strain evidence="4 5">LMG26642</strain>
    </source>
</reference>
<dbReference type="Pfam" id="PF25164">
    <property type="entry name" value="CoiA_N"/>
    <property type="match status" value="1"/>
</dbReference>
<dbReference type="Proteomes" id="UP000193435">
    <property type="component" value="Unassembled WGS sequence"/>
</dbReference>
<dbReference type="InterPro" id="IPR021176">
    <property type="entry name" value="Competence-induced_CoiA"/>
</dbReference>
<feature type="domain" description="Competence protein CoiA nuclease-like" evidence="1">
    <location>
        <begin position="63"/>
        <end position="209"/>
    </location>
</feature>
<protein>
    <submittedName>
        <fullName evidence="4">Competence protein CoiA</fullName>
    </submittedName>
</protein>
<dbReference type="STRING" id="1073423.SAMN04488700_2296"/>
<dbReference type="InterPro" id="IPR057253">
    <property type="entry name" value="CoiA-like_N"/>
</dbReference>